<gene>
    <name evidence="1" type="ORF">EM308_13300</name>
</gene>
<dbReference type="AlphaFoldDB" id="A0AAC9I7B0"/>
<proteinExistence type="predicted"/>
<dbReference type="Proteomes" id="UP000175968">
    <property type="component" value="Chromosome"/>
</dbReference>
<dbReference type="EMBL" id="CP017479">
    <property type="protein sequence ID" value="AOW10398.1"/>
    <property type="molecule type" value="Genomic_DNA"/>
</dbReference>
<organism evidence="1 2">
    <name type="scientific">Flavobacterium gilvum</name>
    <dbReference type="NCBI Taxonomy" id="1492737"/>
    <lineage>
        <taxon>Bacteria</taxon>
        <taxon>Pseudomonadati</taxon>
        <taxon>Bacteroidota</taxon>
        <taxon>Flavobacteriia</taxon>
        <taxon>Flavobacteriales</taxon>
        <taxon>Flavobacteriaceae</taxon>
        <taxon>Flavobacterium</taxon>
    </lineage>
</organism>
<protein>
    <submittedName>
        <fullName evidence="1">Uncharacterized protein</fullName>
    </submittedName>
</protein>
<sequence>MVKERQNPYCIFRTPTIGKYELYILLVFNLRKDPKEKKKLAEIKIWKNKFMTTQLLKTLKVPTRKQIIVN</sequence>
<name>A0AAC9I7B0_9FLAO</name>
<evidence type="ECO:0000313" key="2">
    <source>
        <dbReference type="Proteomes" id="UP000175968"/>
    </source>
</evidence>
<reference evidence="1 2" key="1">
    <citation type="submission" date="2016-10" db="EMBL/GenBank/DDBJ databases">
        <title>Flavobacterium gilvum sp. nov., isolated from stream water.</title>
        <authorList>
            <person name="Shin S.-K."/>
            <person name="Cho Y.-J."/>
            <person name="Yi H."/>
        </authorList>
    </citation>
    <scope>NUCLEOTIDE SEQUENCE [LARGE SCALE GENOMIC DNA]</scope>
    <source>
        <strain evidence="1 2">EM1308</strain>
    </source>
</reference>
<dbReference type="KEGG" id="fgl:EM308_13300"/>
<accession>A0AAC9I7B0</accession>
<keyword evidence="2" id="KW-1185">Reference proteome</keyword>
<evidence type="ECO:0000313" key="1">
    <source>
        <dbReference type="EMBL" id="AOW10398.1"/>
    </source>
</evidence>